<feature type="compositionally biased region" description="Basic residues" evidence="5">
    <location>
        <begin position="63"/>
        <end position="77"/>
    </location>
</feature>
<keyword evidence="8" id="KW-1185">Reference proteome</keyword>
<comment type="caution">
    <text evidence="7">The sequence shown here is derived from an EMBL/GenBank/DDBJ whole genome shotgun (WGS) entry which is preliminary data.</text>
</comment>
<feature type="compositionally biased region" description="Basic and acidic residues" evidence="5">
    <location>
        <begin position="87"/>
        <end position="97"/>
    </location>
</feature>
<dbReference type="PANTHER" id="PTHR34359:SF28">
    <property type="entry name" value="CLAVATA3_ESR (CLE)-RELATED PROTEIN 12"/>
    <property type="match status" value="1"/>
</dbReference>
<proteinExistence type="inferred from homology"/>
<evidence type="ECO:0000256" key="1">
    <source>
        <dbReference type="ARBA" id="ARBA00005416"/>
    </source>
</evidence>
<dbReference type="GO" id="GO:0030154">
    <property type="term" value="P:cell differentiation"/>
    <property type="evidence" value="ECO:0007669"/>
    <property type="project" value="UniProtKB-KW"/>
</dbReference>
<organism evidence="7 8">
    <name type="scientific">Quillaja saponaria</name>
    <name type="common">Soap bark tree</name>
    <dbReference type="NCBI Taxonomy" id="32244"/>
    <lineage>
        <taxon>Eukaryota</taxon>
        <taxon>Viridiplantae</taxon>
        <taxon>Streptophyta</taxon>
        <taxon>Embryophyta</taxon>
        <taxon>Tracheophyta</taxon>
        <taxon>Spermatophyta</taxon>
        <taxon>Magnoliopsida</taxon>
        <taxon>eudicotyledons</taxon>
        <taxon>Gunneridae</taxon>
        <taxon>Pentapetalae</taxon>
        <taxon>rosids</taxon>
        <taxon>fabids</taxon>
        <taxon>Fabales</taxon>
        <taxon>Quillajaceae</taxon>
        <taxon>Quillaja</taxon>
    </lineage>
</organism>
<evidence type="ECO:0000256" key="2">
    <source>
        <dbReference type="ARBA" id="ARBA00022473"/>
    </source>
</evidence>
<name>A0AAD7PI78_QUISA</name>
<accession>A0AAD7PI78</accession>
<evidence type="ECO:0000313" key="8">
    <source>
        <dbReference type="Proteomes" id="UP001163823"/>
    </source>
</evidence>
<keyword evidence="6" id="KW-0812">Transmembrane</keyword>
<feature type="transmembrane region" description="Helical" evidence="6">
    <location>
        <begin position="12"/>
        <end position="30"/>
    </location>
</feature>
<reference evidence="7" key="1">
    <citation type="journal article" date="2023" name="Science">
        <title>Elucidation of the pathway for biosynthesis of saponin adjuvants from the soapbark tree.</title>
        <authorList>
            <person name="Reed J."/>
            <person name="Orme A."/>
            <person name="El-Demerdash A."/>
            <person name="Owen C."/>
            <person name="Martin L.B.B."/>
            <person name="Misra R.C."/>
            <person name="Kikuchi S."/>
            <person name="Rejzek M."/>
            <person name="Martin A.C."/>
            <person name="Harkess A."/>
            <person name="Leebens-Mack J."/>
            <person name="Louveau T."/>
            <person name="Stephenson M.J."/>
            <person name="Osbourn A."/>
        </authorList>
    </citation>
    <scope>NUCLEOTIDE SEQUENCE</scope>
    <source>
        <strain evidence="7">S10</strain>
    </source>
</reference>
<evidence type="ECO:0000256" key="4">
    <source>
        <dbReference type="ARBA" id="ARBA00023278"/>
    </source>
</evidence>
<keyword evidence="4" id="KW-0379">Hydroxylation</keyword>
<comment type="similarity">
    <text evidence="1">Belongs to the CLV3/ESR signal peptide family.</text>
</comment>
<dbReference type="Proteomes" id="UP001163823">
    <property type="component" value="Chromosome 9"/>
</dbReference>
<evidence type="ECO:0000256" key="3">
    <source>
        <dbReference type="ARBA" id="ARBA00022782"/>
    </source>
</evidence>
<gene>
    <name evidence="7" type="ORF">O6P43_022997</name>
</gene>
<evidence type="ECO:0000313" key="7">
    <source>
        <dbReference type="EMBL" id="KAJ7956576.1"/>
    </source>
</evidence>
<dbReference type="InterPro" id="IPR039618">
    <property type="entry name" value="CLE9-13"/>
</dbReference>
<keyword evidence="6" id="KW-1133">Transmembrane helix</keyword>
<evidence type="ECO:0000256" key="6">
    <source>
        <dbReference type="SAM" id="Phobius"/>
    </source>
</evidence>
<dbReference type="EMBL" id="JARAOO010000009">
    <property type="protein sequence ID" value="KAJ7956576.1"/>
    <property type="molecule type" value="Genomic_DNA"/>
</dbReference>
<protein>
    <submittedName>
        <fullName evidence="7">CLAVATA3/ESR (CLE)-related protein 12-like</fullName>
    </submittedName>
</protein>
<dbReference type="PANTHER" id="PTHR34359">
    <property type="entry name" value="CLAVATA3/ESR (CLE)-RELATED PROTEIN 10"/>
    <property type="match status" value="1"/>
</dbReference>
<keyword evidence="3" id="KW-0221">Differentiation</keyword>
<keyword evidence="2" id="KW-0217">Developmental protein</keyword>
<sequence length="107" mass="13024">MTMIKTHQLFSHILWLSLIFLFFFYGWFSFIPNNYNATTTHLRNNRKVLALATKFDFTPFVRHQRRHQRRHHHQYNHRHPEPAGSDIDPRYDVEKRLVPNGPNPLHH</sequence>
<keyword evidence="6" id="KW-0472">Membrane</keyword>
<dbReference type="KEGG" id="qsa:O6P43_022997"/>
<evidence type="ECO:0000256" key="5">
    <source>
        <dbReference type="SAM" id="MobiDB-lite"/>
    </source>
</evidence>
<dbReference type="AlphaFoldDB" id="A0AAD7PI78"/>
<feature type="region of interest" description="Disordered" evidence="5">
    <location>
        <begin position="63"/>
        <end position="107"/>
    </location>
</feature>